<dbReference type="Gene3D" id="1.10.357.10">
    <property type="entry name" value="Tetracycline Repressor, domain 2"/>
    <property type="match status" value="1"/>
</dbReference>
<dbReference type="GO" id="GO:0003677">
    <property type="term" value="F:DNA binding"/>
    <property type="evidence" value="ECO:0007669"/>
    <property type="project" value="UniProtKB-UniRule"/>
</dbReference>
<name>A0A1C0ZZW9_9BACL</name>
<dbReference type="PANTHER" id="PTHR43479:SF22">
    <property type="entry name" value="TRANSCRIPTIONAL REGULATOR, TETR FAMILY"/>
    <property type="match status" value="1"/>
</dbReference>
<dbReference type="STRING" id="512399.A8709_19035"/>
<sequence>MSIVKQRIMDSTVRFFSEKGYVATSIQDIADDCGIAKGSLYKFFPSKEDLFIEVHLAKQNQLLADIAEIRANPDLSLQEIFIRETESQLNFFVQNKFIMKDILEVNATEGKITEFLLQLRANLLTMSKEGVIRRFGEAVEPHVWDLIVMYAGIMHEYLFLLVFENAPLNIREISEYMVDRYEEMAENVIRKNPKPILRTDMMAMYMDASCMNLFQPKHEQIETLLAQLSSSVKELPCANHRRTELQEAIQILQSELALESPKMVLLRAILHFLENEPELKGTAVQLEKLVCRS</sequence>
<dbReference type="OrthoDB" id="9812993at2"/>
<evidence type="ECO:0000313" key="4">
    <source>
        <dbReference type="EMBL" id="OCT13682.1"/>
    </source>
</evidence>
<dbReference type="InterPro" id="IPR009057">
    <property type="entry name" value="Homeodomain-like_sf"/>
</dbReference>
<proteinExistence type="predicted"/>
<dbReference type="PROSITE" id="PS50977">
    <property type="entry name" value="HTH_TETR_2"/>
    <property type="match status" value="1"/>
</dbReference>
<dbReference type="PROSITE" id="PS01081">
    <property type="entry name" value="HTH_TETR_1"/>
    <property type="match status" value="1"/>
</dbReference>
<dbReference type="EMBL" id="LYPC01000022">
    <property type="protein sequence ID" value="OCT13682.1"/>
    <property type="molecule type" value="Genomic_DNA"/>
</dbReference>
<dbReference type="Proteomes" id="UP000093309">
    <property type="component" value="Unassembled WGS sequence"/>
</dbReference>
<keyword evidence="5" id="KW-1185">Reference proteome</keyword>
<dbReference type="InterPro" id="IPR050624">
    <property type="entry name" value="HTH-type_Tx_Regulator"/>
</dbReference>
<dbReference type="Pfam" id="PF00440">
    <property type="entry name" value="TetR_N"/>
    <property type="match status" value="1"/>
</dbReference>
<dbReference type="InterPro" id="IPR001647">
    <property type="entry name" value="HTH_TetR"/>
</dbReference>
<dbReference type="AlphaFoldDB" id="A0A1C0ZZW9"/>
<evidence type="ECO:0000259" key="3">
    <source>
        <dbReference type="PROSITE" id="PS50977"/>
    </source>
</evidence>
<dbReference type="InterPro" id="IPR023772">
    <property type="entry name" value="DNA-bd_HTH_TetR-type_CS"/>
</dbReference>
<reference evidence="5" key="1">
    <citation type="submission" date="2016-05" db="EMBL/GenBank/DDBJ databases">
        <title>Paenibacillus oryzae. sp. nov., isolated from the rice root.</title>
        <authorList>
            <person name="Zhang J."/>
            <person name="Zhang X."/>
        </authorList>
    </citation>
    <scope>NUCLEOTIDE SEQUENCE [LARGE SCALE GENOMIC DNA]</scope>
    <source>
        <strain evidence="5">KCTC13222</strain>
    </source>
</reference>
<keyword evidence="1 2" id="KW-0238">DNA-binding</keyword>
<accession>A0A1C0ZZW9</accession>
<feature type="domain" description="HTH tetR-type" evidence="3">
    <location>
        <begin position="2"/>
        <end position="62"/>
    </location>
</feature>
<dbReference type="PRINTS" id="PR00455">
    <property type="entry name" value="HTHTETR"/>
</dbReference>
<dbReference type="SUPFAM" id="SSF46689">
    <property type="entry name" value="Homeodomain-like"/>
    <property type="match status" value="1"/>
</dbReference>
<comment type="caution">
    <text evidence="4">The sequence shown here is derived from an EMBL/GenBank/DDBJ whole genome shotgun (WGS) entry which is preliminary data.</text>
</comment>
<dbReference type="PANTHER" id="PTHR43479">
    <property type="entry name" value="ACREF/ENVCD OPERON REPRESSOR-RELATED"/>
    <property type="match status" value="1"/>
</dbReference>
<organism evidence="4 5">
    <name type="scientific">Paenibacillus pectinilyticus</name>
    <dbReference type="NCBI Taxonomy" id="512399"/>
    <lineage>
        <taxon>Bacteria</taxon>
        <taxon>Bacillati</taxon>
        <taxon>Bacillota</taxon>
        <taxon>Bacilli</taxon>
        <taxon>Bacillales</taxon>
        <taxon>Paenibacillaceae</taxon>
        <taxon>Paenibacillus</taxon>
    </lineage>
</organism>
<evidence type="ECO:0000256" key="2">
    <source>
        <dbReference type="PROSITE-ProRule" id="PRU00335"/>
    </source>
</evidence>
<feature type="DNA-binding region" description="H-T-H motif" evidence="2">
    <location>
        <begin position="25"/>
        <end position="44"/>
    </location>
</feature>
<evidence type="ECO:0000256" key="1">
    <source>
        <dbReference type="ARBA" id="ARBA00023125"/>
    </source>
</evidence>
<evidence type="ECO:0000313" key="5">
    <source>
        <dbReference type="Proteomes" id="UP000093309"/>
    </source>
</evidence>
<gene>
    <name evidence="4" type="ORF">A8709_19035</name>
</gene>
<protein>
    <recommendedName>
        <fullName evidence="3">HTH tetR-type domain-containing protein</fullName>
    </recommendedName>
</protein>